<dbReference type="CDD" id="cd11623">
    <property type="entry name" value="HR1_PKN_2"/>
    <property type="match status" value="1"/>
</dbReference>
<dbReference type="SUPFAM" id="SSF46585">
    <property type="entry name" value="HR1 repeat"/>
    <property type="match status" value="1"/>
</dbReference>
<evidence type="ECO:0000256" key="2">
    <source>
        <dbReference type="SAM" id="MobiDB-lite"/>
    </source>
</evidence>
<name>A0A8J4YIH3_CHIOP</name>
<keyword evidence="1" id="KW-0175">Coiled coil</keyword>
<feature type="region of interest" description="Disordered" evidence="2">
    <location>
        <begin position="1"/>
        <end position="25"/>
    </location>
</feature>
<dbReference type="SMART" id="SM00742">
    <property type="entry name" value="Hr1"/>
    <property type="match status" value="1"/>
</dbReference>
<sequence>MSWLVERDPPLSPRAMDTQDKSLEPISIGDQRLHSLERQLEIEQKVKAGAENMIQMYSTGPMRDKKMLAEAQQMLADSRAKIEYIKMRRMKAKQHQTENGLEALATPDREQTGCCRWV</sequence>
<accession>A0A8J4YIH3</accession>
<dbReference type="Gene3D" id="1.10.287.160">
    <property type="entry name" value="HR1 repeat"/>
    <property type="match status" value="1"/>
</dbReference>
<dbReference type="Pfam" id="PF02185">
    <property type="entry name" value="HR1"/>
    <property type="match status" value="1"/>
</dbReference>
<dbReference type="GO" id="GO:0016301">
    <property type="term" value="F:kinase activity"/>
    <property type="evidence" value="ECO:0007669"/>
    <property type="project" value="UniProtKB-KW"/>
</dbReference>
<evidence type="ECO:0000313" key="5">
    <source>
        <dbReference type="Proteomes" id="UP000770661"/>
    </source>
</evidence>
<evidence type="ECO:0000256" key="1">
    <source>
        <dbReference type="PROSITE-ProRule" id="PRU01207"/>
    </source>
</evidence>
<keyword evidence="5" id="KW-1185">Reference proteome</keyword>
<evidence type="ECO:0000313" key="4">
    <source>
        <dbReference type="EMBL" id="KAG0723729.1"/>
    </source>
</evidence>
<feature type="region of interest" description="Disordered" evidence="2">
    <location>
        <begin position="95"/>
        <end position="118"/>
    </location>
</feature>
<dbReference type="EMBL" id="JACEEZ010007793">
    <property type="protein sequence ID" value="KAG0723729.1"/>
    <property type="molecule type" value="Genomic_DNA"/>
</dbReference>
<dbReference type="InterPro" id="IPR036274">
    <property type="entry name" value="HR1_rpt_sf"/>
</dbReference>
<dbReference type="InterPro" id="IPR011072">
    <property type="entry name" value="HR1_rho-bd"/>
</dbReference>
<protein>
    <submittedName>
        <fullName evidence="4">Serine/threonine-protein kinase N2</fullName>
    </submittedName>
</protein>
<keyword evidence="4" id="KW-0418">Kinase</keyword>
<reference evidence="4" key="1">
    <citation type="submission" date="2020-07" db="EMBL/GenBank/DDBJ databases">
        <title>The High-quality genome of the commercially important snow crab, Chionoecetes opilio.</title>
        <authorList>
            <person name="Jeong J.-H."/>
            <person name="Ryu S."/>
        </authorList>
    </citation>
    <scope>NUCLEOTIDE SEQUENCE</scope>
    <source>
        <strain evidence="4">MADBK_172401_WGS</strain>
        <tissue evidence="4">Digestive gland</tissue>
    </source>
</reference>
<dbReference type="Proteomes" id="UP000770661">
    <property type="component" value="Unassembled WGS sequence"/>
</dbReference>
<dbReference type="PROSITE" id="PS51860">
    <property type="entry name" value="REM_1"/>
    <property type="match status" value="1"/>
</dbReference>
<organism evidence="4 5">
    <name type="scientific">Chionoecetes opilio</name>
    <name type="common">Atlantic snow crab</name>
    <name type="synonym">Cancer opilio</name>
    <dbReference type="NCBI Taxonomy" id="41210"/>
    <lineage>
        <taxon>Eukaryota</taxon>
        <taxon>Metazoa</taxon>
        <taxon>Ecdysozoa</taxon>
        <taxon>Arthropoda</taxon>
        <taxon>Crustacea</taxon>
        <taxon>Multicrustacea</taxon>
        <taxon>Malacostraca</taxon>
        <taxon>Eumalacostraca</taxon>
        <taxon>Eucarida</taxon>
        <taxon>Decapoda</taxon>
        <taxon>Pleocyemata</taxon>
        <taxon>Brachyura</taxon>
        <taxon>Eubrachyura</taxon>
        <taxon>Majoidea</taxon>
        <taxon>Majidae</taxon>
        <taxon>Chionoecetes</taxon>
    </lineage>
</organism>
<comment type="caution">
    <text evidence="4">The sequence shown here is derived from an EMBL/GenBank/DDBJ whole genome shotgun (WGS) entry which is preliminary data.</text>
</comment>
<proteinExistence type="predicted"/>
<dbReference type="AlphaFoldDB" id="A0A8J4YIH3"/>
<keyword evidence="4" id="KW-0808">Transferase</keyword>
<dbReference type="FunFam" id="1.10.287.160:FF:000003">
    <property type="entry name" value="Putative serine/threonine-protein kinase N2"/>
    <property type="match status" value="1"/>
</dbReference>
<gene>
    <name evidence="4" type="primary">pkn2</name>
    <name evidence="4" type="ORF">GWK47_005412</name>
</gene>
<feature type="domain" description="REM-1" evidence="3">
    <location>
        <begin position="15"/>
        <end position="98"/>
    </location>
</feature>
<dbReference type="OrthoDB" id="63267at2759"/>
<dbReference type="GO" id="GO:0007165">
    <property type="term" value="P:signal transduction"/>
    <property type="evidence" value="ECO:0007669"/>
    <property type="project" value="InterPro"/>
</dbReference>
<evidence type="ECO:0000259" key="3">
    <source>
        <dbReference type="PROSITE" id="PS51860"/>
    </source>
</evidence>